<feature type="transmembrane region" description="Helical" evidence="1">
    <location>
        <begin position="159"/>
        <end position="180"/>
    </location>
</feature>
<organism evidence="2 3">
    <name type="scientific">Cytobacillus spartinae</name>
    <dbReference type="NCBI Taxonomy" id="3299023"/>
    <lineage>
        <taxon>Bacteria</taxon>
        <taxon>Bacillati</taxon>
        <taxon>Bacillota</taxon>
        <taxon>Bacilli</taxon>
        <taxon>Bacillales</taxon>
        <taxon>Bacillaceae</taxon>
        <taxon>Cytobacillus</taxon>
    </lineage>
</organism>
<evidence type="ECO:0000256" key="1">
    <source>
        <dbReference type="SAM" id="Phobius"/>
    </source>
</evidence>
<keyword evidence="3" id="KW-1185">Reference proteome</keyword>
<evidence type="ECO:0008006" key="4">
    <source>
        <dbReference type="Google" id="ProtNLM"/>
    </source>
</evidence>
<dbReference type="Proteomes" id="UP001601059">
    <property type="component" value="Unassembled WGS sequence"/>
</dbReference>
<evidence type="ECO:0000313" key="3">
    <source>
        <dbReference type="Proteomes" id="UP001601059"/>
    </source>
</evidence>
<evidence type="ECO:0000313" key="2">
    <source>
        <dbReference type="EMBL" id="MFE8701789.1"/>
    </source>
</evidence>
<feature type="transmembrane region" description="Helical" evidence="1">
    <location>
        <begin position="116"/>
        <end position="136"/>
    </location>
</feature>
<sequence length="220" mass="24908">MLFNVRLLSGLTDPNTCSYQISKAEKITGIWKQACILLVLSAILASIAALLGIGNEMISKQIYELSANEYEVAKALFGLGNVMQETVITLLTILFPSLVFWIFSDSEYRKLIIIQLYVAVIYLIDRAVSIPFQLWVGVDQHSSPFSLGVFAQYLTEAEIIIFFFSNISLFSIWAIVIQYKYLTTIAEKSKKLILAVILSTNLFIWIVSAIFSYIKFEKLF</sequence>
<dbReference type="RefSeq" id="WP_389361758.1">
    <property type="nucleotide sequence ID" value="NZ_JBIACK010000007.1"/>
</dbReference>
<keyword evidence="1" id="KW-1133">Transmembrane helix</keyword>
<feature type="transmembrane region" description="Helical" evidence="1">
    <location>
        <begin position="192"/>
        <end position="214"/>
    </location>
</feature>
<accession>A0ABW6KC30</accession>
<reference evidence="2 3" key="1">
    <citation type="submission" date="2024-08" db="EMBL/GenBank/DDBJ databases">
        <title>Two novel Cytobacillus novel species.</title>
        <authorList>
            <person name="Liu G."/>
        </authorList>
    </citation>
    <scope>NUCLEOTIDE SEQUENCE [LARGE SCALE GENOMIC DNA]</scope>
    <source>
        <strain evidence="2 3">FJAT-54145</strain>
    </source>
</reference>
<gene>
    <name evidence="2" type="ORF">ACFYKX_14410</name>
</gene>
<keyword evidence="1" id="KW-0812">Transmembrane</keyword>
<feature type="transmembrane region" description="Helical" evidence="1">
    <location>
        <begin position="86"/>
        <end position="104"/>
    </location>
</feature>
<proteinExistence type="predicted"/>
<protein>
    <recommendedName>
        <fullName evidence="4">Yip1 domain-containing protein</fullName>
    </recommendedName>
</protein>
<name>A0ABW6KC30_9BACI</name>
<dbReference type="EMBL" id="JBIACK010000007">
    <property type="protein sequence ID" value="MFE8701789.1"/>
    <property type="molecule type" value="Genomic_DNA"/>
</dbReference>
<comment type="caution">
    <text evidence="2">The sequence shown here is derived from an EMBL/GenBank/DDBJ whole genome shotgun (WGS) entry which is preliminary data.</text>
</comment>
<keyword evidence="1" id="KW-0472">Membrane</keyword>
<feature type="transmembrane region" description="Helical" evidence="1">
    <location>
        <begin position="34"/>
        <end position="53"/>
    </location>
</feature>